<evidence type="ECO:0000313" key="4">
    <source>
        <dbReference type="WBParaSite" id="HNAJ_0001238201-mRNA-1"/>
    </source>
</evidence>
<proteinExistence type="predicted"/>
<dbReference type="GO" id="GO:0006508">
    <property type="term" value="P:proteolysis"/>
    <property type="evidence" value="ECO:0007669"/>
    <property type="project" value="InterPro"/>
</dbReference>
<dbReference type="EMBL" id="UZAE01014248">
    <property type="protein sequence ID" value="VDO12884.1"/>
    <property type="molecule type" value="Genomic_DNA"/>
</dbReference>
<evidence type="ECO:0000313" key="3">
    <source>
        <dbReference type="Proteomes" id="UP000278807"/>
    </source>
</evidence>
<accession>A0A0R3TWZ4</accession>
<protein>
    <submittedName>
        <fullName evidence="4">Peptidase_S8 domain-containing protein</fullName>
    </submittedName>
</protein>
<reference evidence="2 3" key="2">
    <citation type="submission" date="2018-11" db="EMBL/GenBank/DDBJ databases">
        <authorList>
            <consortium name="Pathogen Informatics"/>
        </authorList>
    </citation>
    <scope>NUCLEOTIDE SEQUENCE [LARGE SCALE GENOMIC DNA]</scope>
</reference>
<reference evidence="4" key="1">
    <citation type="submission" date="2017-02" db="UniProtKB">
        <authorList>
            <consortium name="WormBaseParasite"/>
        </authorList>
    </citation>
    <scope>IDENTIFICATION</scope>
</reference>
<evidence type="ECO:0000313" key="2">
    <source>
        <dbReference type="EMBL" id="VDO12884.1"/>
    </source>
</evidence>
<dbReference type="Proteomes" id="UP000278807">
    <property type="component" value="Unassembled WGS sequence"/>
</dbReference>
<feature type="compositionally biased region" description="Basic and acidic residues" evidence="1">
    <location>
        <begin position="203"/>
        <end position="220"/>
    </location>
</feature>
<evidence type="ECO:0000256" key="1">
    <source>
        <dbReference type="SAM" id="MobiDB-lite"/>
    </source>
</evidence>
<sequence length="290" mass="32244">MQSMIPKHEIGALDFLKNNPNYDGRGVTIAIWDTGIDPTSRGLQVTSEGKPKIIDMIDASGSGDVSMLHSFIITDEARSFFTPSGRFITIPSSWKPVDGLIKVGVKPAWDIFPGPVVDQLKTDKGDKRWFSLLQSLSNQIHEELNVETHLRIPCVREAHNNEGTYKNEPTTCSAIGGENYKTDQSDSSSPASFFSCNDEIDKEDSLREPPLDSSRIEDIPKPAIQGPLINPPESPNFCNFRDWLASLDKTEKSSILASMEKVLSMISDNYYFPTPVFDCFVFKGEDGDFV</sequence>
<dbReference type="GO" id="GO:0004252">
    <property type="term" value="F:serine-type endopeptidase activity"/>
    <property type="evidence" value="ECO:0007669"/>
    <property type="project" value="InterPro"/>
</dbReference>
<dbReference type="AlphaFoldDB" id="A0A0R3TWZ4"/>
<dbReference type="InterPro" id="IPR036852">
    <property type="entry name" value="Peptidase_S8/S53_dom_sf"/>
</dbReference>
<name>A0A0R3TWZ4_RODNA</name>
<dbReference type="Gene3D" id="3.40.50.200">
    <property type="entry name" value="Peptidase S8/S53 domain"/>
    <property type="match status" value="1"/>
</dbReference>
<keyword evidence="3" id="KW-1185">Reference proteome</keyword>
<gene>
    <name evidence="2" type="ORF">HNAJ_LOCUS12367</name>
</gene>
<dbReference type="SUPFAM" id="SSF52743">
    <property type="entry name" value="Subtilisin-like"/>
    <property type="match status" value="1"/>
</dbReference>
<dbReference type="WBParaSite" id="HNAJ_0001238201-mRNA-1">
    <property type="protein sequence ID" value="HNAJ_0001238201-mRNA-1"/>
    <property type="gene ID" value="HNAJ_0001238201"/>
</dbReference>
<dbReference type="STRING" id="102285.A0A0R3TWZ4"/>
<feature type="region of interest" description="Disordered" evidence="1">
    <location>
        <begin position="202"/>
        <end position="224"/>
    </location>
</feature>
<dbReference type="OrthoDB" id="10256524at2759"/>
<organism evidence="4">
    <name type="scientific">Rodentolepis nana</name>
    <name type="common">Dwarf tapeworm</name>
    <name type="synonym">Hymenolepis nana</name>
    <dbReference type="NCBI Taxonomy" id="102285"/>
    <lineage>
        <taxon>Eukaryota</taxon>
        <taxon>Metazoa</taxon>
        <taxon>Spiralia</taxon>
        <taxon>Lophotrochozoa</taxon>
        <taxon>Platyhelminthes</taxon>
        <taxon>Cestoda</taxon>
        <taxon>Eucestoda</taxon>
        <taxon>Cyclophyllidea</taxon>
        <taxon>Hymenolepididae</taxon>
        <taxon>Rodentolepis</taxon>
    </lineage>
</organism>